<feature type="domain" description="Phosphogluconate dehydrogenase NAD-binding putative C-terminal" evidence="2">
    <location>
        <begin position="210"/>
        <end position="280"/>
    </location>
</feature>
<dbReference type="GO" id="GO:0050661">
    <property type="term" value="F:NADP binding"/>
    <property type="evidence" value="ECO:0007669"/>
    <property type="project" value="InterPro"/>
</dbReference>
<organism evidence="3 4">
    <name type="scientific">Rhizodiscina lignyota</name>
    <dbReference type="NCBI Taxonomy" id="1504668"/>
    <lineage>
        <taxon>Eukaryota</taxon>
        <taxon>Fungi</taxon>
        <taxon>Dikarya</taxon>
        <taxon>Ascomycota</taxon>
        <taxon>Pezizomycotina</taxon>
        <taxon>Dothideomycetes</taxon>
        <taxon>Pleosporomycetidae</taxon>
        <taxon>Aulographales</taxon>
        <taxon>Rhizodiscinaceae</taxon>
        <taxon>Rhizodiscina</taxon>
    </lineage>
</organism>
<gene>
    <name evidence="3" type="ORF">NA57DRAFT_74313</name>
</gene>
<dbReference type="InterPro" id="IPR013328">
    <property type="entry name" value="6PGD_dom2"/>
</dbReference>
<dbReference type="InterPro" id="IPR036291">
    <property type="entry name" value="NAD(P)-bd_dom_sf"/>
</dbReference>
<protein>
    <submittedName>
        <fullName evidence="3">6-phosphogluconate dehydrogenase C-terminal domain-like protein</fullName>
    </submittedName>
</protein>
<evidence type="ECO:0000259" key="1">
    <source>
        <dbReference type="Pfam" id="PF03446"/>
    </source>
</evidence>
<evidence type="ECO:0000313" key="4">
    <source>
        <dbReference type="Proteomes" id="UP000799772"/>
    </source>
</evidence>
<dbReference type="Gene3D" id="3.40.50.720">
    <property type="entry name" value="NAD(P)-binding Rossmann-like Domain"/>
    <property type="match status" value="1"/>
</dbReference>
<dbReference type="InterPro" id="IPR015814">
    <property type="entry name" value="Pgluconate_DH_NAD-bd_C"/>
</dbReference>
<keyword evidence="4" id="KW-1185">Reference proteome</keyword>
<dbReference type="Pfam" id="PF09130">
    <property type="entry name" value="DUF1932"/>
    <property type="match status" value="1"/>
</dbReference>
<reference evidence="3" key="1">
    <citation type="journal article" date="2020" name="Stud. Mycol.">
        <title>101 Dothideomycetes genomes: a test case for predicting lifestyles and emergence of pathogens.</title>
        <authorList>
            <person name="Haridas S."/>
            <person name="Albert R."/>
            <person name="Binder M."/>
            <person name="Bloem J."/>
            <person name="Labutti K."/>
            <person name="Salamov A."/>
            <person name="Andreopoulos B."/>
            <person name="Baker S."/>
            <person name="Barry K."/>
            <person name="Bills G."/>
            <person name="Bluhm B."/>
            <person name="Cannon C."/>
            <person name="Castanera R."/>
            <person name="Culley D."/>
            <person name="Daum C."/>
            <person name="Ezra D."/>
            <person name="Gonzalez J."/>
            <person name="Henrissat B."/>
            <person name="Kuo A."/>
            <person name="Liang C."/>
            <person name="Lipzen A."/>
            <person name="Lutzoni F."/>
            <person name="Magnuson J."/>
            <person name="Mondo S."/>
            <person name="Nolan M."/>
            <person name="Ohm R."/>
            <person name="Pangilinan J."/>
            <person name="Park H.-J."/>
            <person name="Ramirez L."/>
            <person name="Alfaro M."/>
            <person name="Sun H."/>
            <person name="Tritt A."/>
            <person name="Yoshinaga Y."/>
            <person name="Zwiers L.-H."/>
            <person name="Turgeon B."/>
            <person name="Goodwin S."/>
            <person name="Spatafora J."/>
            <person name="Crous P."/>
            <person name="Grigoriev I."/>
        </authorList>
    </citation>
    <scope>NUCLEOTIDE SEQUENCE</scope>
    <source>
        <strain evidence="3">CBS 133067</strain>
    </source>
</reference>
<accession>A0A9P4IFN9</accession>
<dbReference type="Proteomes" id="UP000799772">
    <property type="component" value="Unassembled WGS sequence"/>
</dbReference>
<evidence type="ECO:0000259" key="2">
    <source>
        <dbReference type="Pfam" id="PF09130"/>
    </source>
</evidence>
<name>A0A9P4IFN9_9PEZI</name>
<dbReference type="AlphaFoldDB" id="A0A9P4IFN9"/>
<dbReference type="InterPro" id="IPR008927">
    <property type="entry name" value="6-PGluconate_DH-like_C_sf"/>
</dbReference>
<dbReference type="OrthoDB" id="9988102at2759"/>
<evidence type="ECO:0000313" key="3">
    <source>
        <dbReference type="EMBL" id="KAF2100715.1"/>
    </source>
</evidence>
<proteinExistence type="predicted"/>
<dbReference type="SUPFAM" id="SSF51735">
    <property type="entry name" value="NAD(P)-binding Rossmann-fold domains"/>
    <property type="match status" value="1"/>
</dbReference>
<dbReference type="EMBL" id="ML978124">
    <property type="protein sequence ID" value="KAF2100715.1"/>
    <property type="molecule type" value="Genomic_DNA"/>
</dbReference>
<dbReference type="Gene3D" id="1.10.1040.10">
    <property type="entry name" value="N-(1-d-carboxylethyl)-l-norvaline Dehydrogenase, domain 2"/>
    <property type="match status" value="1"/>
</dbReference>
<dbReference type="SUPFAM" id="SSF48179">
    <property type="entry name" value="6-phosphogluconate dehydrogenase C-terminal domain-like"/>
    <property type="match status" value="1"/>
</dbReference>
<dbReference type="InterPro" id="IPR006115">
    <property type="entry name" value="6PGDH_NADP-bd"/>
</dbReference>
<comment type="caution">
    <text evidence="3">The sequence shown here is derived from an EMBL/GenBank/DDBJ whole genome shotgun (WGS) entry which is preliminary data.</text>
</comment>
<dbReference type="Pfam" id="PF03446">
    <property type="entry name" value="NAD_binding_2"/>
    <property type="match status" value="1"/>
</dbReference>
<sequence>MAANRTCTIAIISVGEMGLGIGQLLKAHKYRVATYAADRSKGTQDRAFSAGIELLPSLEALFDESDYLLSIVPPRDALSTANRIALAASKCNQRKEPLYYLDLNAVSPRTARETEELFRQYSNICLIDGGIIGGVPYQKKAADSTAGDPDWHCPSLMVSGPTQVPDQSLAKILNVRHVGDTIGPATGLKMCFAVTTKGFISLAIESFVTAHRLGVLPELKEYLGEYNASTLKIAEKGLVTMPPKAYRWVGEMLEISRTMHEDGGFDPTIFEGVSEVYRFVADESELGKEKPGARVRGKTVEDVVELLSQAMEQRSPDVNKTT</sequence>
<feature type="domain" description="6-phosphogluconate dehydrogenase NADP-binding" evidence="1">
    <location>
        <begin position="8"/>
        <end position="139"/>
    </location>
</feature>